<name>A0A067NYN1_PLEO1</name>
<dbReference type="EMBL" id="KL198007">
    <property type="protein sequence ID" value="KDQ28721.1"/>
    <property type="molecule type" value="Genomic_DNA"/>
</dbReference>
<evidence type="ECO:0000313" key="2">
    <source>
        <dbReference type="EMBL" id="KDQ28721.1"/>
    </source>
</evidence>
<dbReference type="PANTHER" id="PTHR34365:SF7">
    <property type="entry name" value="GLYCINE-RICH DOMAIN-CONTAINING PROTEIN 1"/>
    <property type="match status" value="1"/>
</dbReference>
<dbReference type="OrthoDB" id="2684236at2759"/>
<dbReference type="Pfam" id="PF07173">
    <property type="entry name" value="GRDP-like"/>
    <property type="match status" value="2"/>
</dbReference>
<gene>
    <name evidence="2" type="ORF">PLEOSDRAFT_1102761</name>
</gene>
<dbReference type="VEuPathDB" id="FungiDB:PLEOSDRAFT_1102761"/>
<organism evidence="2 3">
    <name type="scientific">Pleurotus ostreatus (strain PC15)</name>
    <name type="common">Oyster mushroom</name>
    <dbReference type="NCBI Taxonomy" id="1137138"/>
    <lineage>
        <taxon>Eukaryota</taxon>
        <taxon>Fungi</taxon>
        <taxon>Dikarya</taxon>
        <taxon>Basidiomycota</taxon>
        <taxon>Agaricomycotina</taxon>
        <taxon>Agaricomycetes</taxon>
        <taxon>Agaricomycetidae</taxon>
        <taxon>Agaricales</taxon>
        <taxon>Pleurotineae</taxon>
        <taxon>Pleurotaceae</taxon>
        <taxon>Pleurotus</taxon>
    </lineage>
</organism>
<dbReference type="InParanoid" id="A0A067NYN1"/>
<dbReference type="Proteomes" id="UP000027073">
    <property type="component" value="Unassembled WGS sequence"/>
</dbReference>
<feature type="region of interest" description="Disordered" evidence="1">
    <location>
        <begin position="304"/>
        <end position="338"/>
    </location>
</feature>
<dbReference type="STRING" id="1137138.A0A067NYN1"/>
<evidence type="ECO:0000256" key="1">
    <source>
        <dbReference type="SAM" id="MobiDB-lite"/>
    </source>
</evidence>
<proteinExistence type="predicted"/>
<dbReference type="AlphaFoldDB" id="A0A067NYN1"/>
<dbReference type="HOGENOM" id="CLU_063280_0_0_1"/>
<reference evidence="3" key="1">
    <citation type="journal article" date="2014" name="Proc. Natl. Acad. Sci. U.S.A.">
        <title>Extensive sampling of basidiomycete genomes demonstrates inadequacy of the white-rot/brown-rot paradigm for wood decay fungi.</title>
        <authorList>
            <person name="Riley R."/>
            <person name="Salamov A.A."/>
            <person name="Brown D.W."/>
            <person name="Nagy L.G."/>
            <person name="Floudas D."/>
            <person name="Held B.W."/>
            <person name="Levasseur A."/>
            <person name="Lombard V."/>
            <person name="Morin E."/>
            <person name="Otillar R."/>
            <person name="Lindquist E.A."/>
            <person name="Sun H."/>
            <person name="LaButti K.M."/>
            <person name="Schmutz J."/>
            <person name="Jabbour D."/>
            <person name="Luo H."/>
            <person name="Baker S.E."/>
            <person name="Pisabarro A.G."/>
            <person name="Walton J.D."/>
            <person name="Blanchette R.A."/>
            <person name="Henrissat B."/>
            <person name="Martin F."/>
            <person name="Cullen D."/>
            <person name="Hibbett D.S."/>
            <person name="Grigoriev I.V."/>
        </authorList>
    </citation>
    <scope>NUCLEOTIDE SEQUENCE [LARGE SCALE GENOMIC DNA]</scope>
    <source>
        <strain evidence="3">PC15</strain>
    </source>
</reference>
<protein>
    <submittedName>
        <fullName evidence="2">Uncharacterized protein</fullName>
    </submittedName>
</protein>
<evidence type="ECO:0000313" key="3">
    <source>
        <dbReference type="Proteomes" id="UP000027073"/>
    </source>
</evidence>
<accession>A0A067NYN1</accession>
<sequence length="338" mass="37871">MTLPNFFDFTLSTATISAHVLLMRAIHKLQTYVQPGGIPRRQDDGSPQPSVTAEAFIRSAVVRFTAWVTGLNANAQKRHDRHDLTVAQMDVPPLDVLMVWHAYMLSPVTYEKDSLSGAGLQLLTHMPLDRIAALVDEISYDFVPSVEQSLAWRDLTGMPFDCLTADHYEHDANIPQISSIDLVQAVIKQSSSIIRMVQEASVYEENSLPWSQATNRYIRFMCLPLGNYVPPVDVDIIWHTHQLKGLQYREDCMKYFGRVINHDDSQPTAVIKKGHQMMNEKASLLFDNEETRISVFAVFTSTPARNSNSNRGDDRGEDGDGSEGEKTTCGPPDGCIRS</sequence>
<dbReference type="InterPro" id="IPR009836">
    <property type="entry name" value="GRDP-like"/>
</dbReference>
<dbReference type="PANTHER" id="PTHR34365">
    <property type="entry name" value="ENOLASE (DUF1399)"/>
    <property type="match status" value="1"/>
</dbReference>